<dbReference type="InterPro" id="IPR036005">
    <property type="entry name" value="Creatinase/aminopeptidase-like"/>
</dbReference>
<gene>
    <name evidence="5" type="ORF">COY37_09245</name>
</gene>
<accession>A0A2M7T635</accession>
<dbReference type="PANTHER" id="PTHR46112">
    <property type="entry name" value="AMINOPEPTIDASE"/>
    <property type="match status" value="1"/>
</dbReference>
<name>A0A2M7T635_9ACTN</name>
<dbReference type="Gene3D" id="3.90.230.10">
    <property type="entry name" value="Creatinase/methionine aminopeptidase superfamily"/>
    <property type="match status" value="1"/>
</dbReference>
<dbReference type="Pfam" id="PF01321">
    <property type="entry name" value="Creatinase_N"/>
    <property type="match status" value="1"/>
</dbReference>
<sequence>MQPSYNKRLDKLRERIKKAEIDTLLVSDARNIFYLSGSNGGYTGAKVMLIVDANTSTLIIDKRYLAETMESAVVDTITAWTEPSYGDIVALLKGSGVKKVGFESTHVTVKQYERLVKEFDAIQLVGVAGLIEPVREVKDRHEITKITDAAAIGDTTFDYITGILRPGMTEIEISIEIDFFMRKHGAERPSFDTIVASGIHSAVPHATPSSKKIEVGDFVTLDFGAVVDGYHSDMTRTVVIGRASGKQKDIYAKVLEAQIAALDAVVPGKVCRDLDAVARDIIAEAGYGENFVHSLGHGVGLDVHEAPTLAKGNEAMLAEAMVVTVEPGIYINGFGGVRIEDLVVVTRSGREVLTLSTKDLLEL</sequence>
<evidence type="ECO:0000259" key="3">
    <source>
        <dbReference type="Pfam" id="PF00557"/>
    </source>
</evidence>
<dbReference type="PRINTS" id="PR00599">
    <property type="entry name" value="MAPEPTIDASE"/>
</dbReference>
<dbReference type="Pfam" id="PF00557">
    <property type="entry name" value="Peptidase_M24"/>
    <property type="match status" value="1"/>
</dbReference>
<organism evidence="5 6">
    <name type="scientific">Candidatus Aquicultor secundus</name>
    <dbReference type="NCBI Taxonomy" id="1973895"/>
    <lineage>
        <taxon>Bacteria</taxon>
        <taxon>Bacillati</taxon>
        <taxon>Actinomycetota</taxon>
        <taxon>Candidatus Aquicultoria</taxon>
        <taxon>Candidatus Aquicultorales</taxon>
        <taxon>Candidatus Aquicultoraceae</taxon>
        <taxon>Candidatus Aquicultor</taxon>
    </lineage>
</organism>
<keyword evidence="1" id="KW-0479">Metal-binding</keyword>
<dbReference type="GO" id="GO:0008235">
    <property type="term" value="F:metalloexopeptidase activity"/>
    <property type="evidence" value="ECO:0007669"/>
    <property type="project" value="UniProtKB-ARBA"/>
</dbReference>
<evidence type="ECO:0000313" key="6">
    <source>
        <dbReference type="Proteomes" id="UP000230956"/>
    </source>
</evidence>
<dbReference type="PROSITE" id="PS00491">
    <property type="entry name" value="PROLINE_PEPTIDASE"/>
    <property type="match status" value="1"/>
</dbReference>
<dbReference type="InterPro" id="IPR029149">
    <property type="entry name" value="Creatin/AminoP/Spt16_N"/>
</dbReference>
<dbReference type="InterPro" id="IPR001714">
    <property type="entry name" value="Pept_M24_MAP"/>
</dbReference>
<feature type="domain" description="Peptidase M24" evidence="3">
    <location>
        <begin position="145"/>
        <end position="346"/>
    </location>
</feature>
<comment type="caution">
    <text evidence="5">The sequence shown here is derived from an EMBL/GenBank/DDBJ whole genome shotgun (WGS) entry which is preliminary data.</text>
</comment>
<dbReference type="InterPro" id="IPR001131">
    <property type="entry name" value="Peptidase_M24B_aminopep-P_CS"/>
</dbReference>
<dbReference type="SUPFAM" id="SSF55920">
    <property type="entry name" value="Creatinase/aminopeptidase"/>
    <property type="match status" value="1"/>
</dbReference>
<dbReference type="InterPro" id="IPR000994">
    <property type="entry name" value="Pept_M24"/>
</dbReference>
<dbReference type="CDD" id="cd01092">
    <property type="entry name" value="APP-like"/>
    <property type="match status" value="1"/>
</dbReference>
<evidence type="ECO:0000259" key="4">
    <source>
        <dbReference type="Pfam" id="PF01321"/>
    </source>
</evidence>
<dbReference type="AlphaFoldDB" id="A0A2M7T635"/>
<dbReference type="PANTHER" id="PTHR46112:SF3">
    <property type="entry name" value="AMINOPEPTIDASE YPDF"/>
    <property type="match status" value="1"/>
</dbReference>
<dbReference type="RefSeq" id="WP_286678000.1">
    <property type="nucleotide sequence ID" value="NZ_MNXI01000052.1"/>
</dbReference>
<proteinExistence type="predicted"/>
<evidence type="ECO:0000313" key="5">
    <source>
        <dbReference type="EMBL" id="PIZ36123.1"/>
    </source>
</evidence>
<dbReference type="Proteomes" id="UP000230956">
    <property type="component" value="Unassembled WGS sequence"/>
</dbReference>
<evidence type="ECO:0000256" key="2">
    <source>
        <dbReference type="ARBA" id="ARBA00022801"/>
    </source>
</evidence>
<keyword evidence="2" id="KW-0378">Hydrolase</keyword>
<feature type="domain" description="Creatinase N-terminal" evidence="4">
    <location>
        <begin position="8"/>
        <end position="137"/>
    </location>
</feature>
<dbReference type="GO" id="GO:0046872">
    <property type="term" value="F:metal ion binding"/>
    <property type="evidence" value="ECO:0007669"/>
    <property type="project" value="UniProtKB-KW"/>
</dbReference>
<protein>
    <submittedName>
        <fullName evidence="5">Xaa-Pro dipeptidase</fullName>
    </submittedName>
</protein>
<evidence type="ECO:0000256" key="1">
    <source>
        <dbReference type="ARBA" id="ARBA00022723"/>
    </source>
</evidence>
<dbReference type="EMBL" id="PFNG01000214">
    <property type="protein sequence ID" value="PIZ36123.1"/>
    <property type="molecule type" value="Genomic_DNA"/>
</dbReference>
<dbReference type="Gene3D" id="3.40.350.10">
    <property type="entry name" value="Creatinase/prolidase N-terminal domain"/>
    <property type="match status" value="1"/>
</dbReference>
<dbReference type="SUPFAM" id="SSF53092">
    <property type="entry name" value="Creatinase/prolidase N-terminal domain"/>
    <property type="match status" value="1"/>
</dbReference>
<dbReference type="InterPro" id="IPR050659">
    <property type="entry name" value="Peptidase_M24B"/>
</dbReference>
<dbReference type="GO" id="GO:0004177">
    <property type="term" value="F:aminopeptidase activity"/>
    <property type="evidence" value="ECO:0007669"/>
    <property type="project" value="UniProtKB-ARBA"/>
</dbReference>
<reference evidence="6" key="1">
    <citation type="submission" date="2017-09" db="EMBL/GenBank/DDBJ databases">
        <title>Depth-based differentiation of microbial function through sediment-hosted aquifers and enrichment of novel symbionts in the deep terrestrial subsurface.</title>
        <authorList>
            <person name="Probst A.J."/>
            <person name="Ladd B."/>
            <person name="Jarett J.K."/>
            <person name="Geller-Mcgrath D.E."/>
            <person name="Sieber C.M.K."/>
            <person name="Emerson J.B."/>
            <person name="Anantharaman K."/>
            <person name="Thomas B.C."/>
            <person name="Malmstrom R."/>
            <person name="Stieglmeier M."/>
            <person name="Klingl A."/>
            <person name="Woyke T."/>
            <person name="Ryan C.M."/>
            <person name="Banfield J.F."/>
        </authorList>
    </citation>
    <scope>NUCLEOTIDE SEQUENCE [LARGE SCALE GENOMIC DNA]</scope>
</reference>
<dbReference type="InterPro" id="IPR000587">
    <property type="entry name" value="Creatinase_N"/>
</dbReference>